<dbReference type="GO" id="GO:0005975">
    <property type="term" value="P:carbohydrate metabolic process"/>
    <property type="evidence" value="ECO:0007669"/>
    <property type="project" value="InterPro"/>
</dbReference>
<organism evidence="1 2">
    <name type="scientific">Legionella spiritensis</name>
    <dbReference type="NCBI Taxonomy" id="452"/>
    <lineage>
        <taxon>Bacteria</taxon>
        <taxon>Pseudomonadati</taxon>
        <taxon>Pseudomonadota</taxon>
        <taxon>Gammaproteobacteria</taxon>
        <taxon>Legionellales</taxon>
        <taxon>Legionellaceae</taxon>
        <taxon>Legionella</taxon>
    </lineage>
</organism>
<evidence type="ECO:0000313" key="1">
    <source>
        <dbReference type="EMBL" id="KTD62025.1"/>
    </source>
</evidence>
<evidence type="ECO:0008006" key="3">
    <source>
        <dbReference type="Google" id="ProtNLM"/>
    </source>
</evidence>
<reference evidence="1 2" key="1">
    <citation type="submission" date="2015-11" db="EMBL/GenBank/DDBJ databases">
        <title>Genomic analysis of 38 Legionella species identifies large and diverse effector repertoires.</title>
        <authorList>
            <person name="Burstein D."/>
            <person name="Amaro F."/>
            <person name="Zusman T."/>
            <person name="Lifshitz Z."/>
            <person name="Cohen O."/>
            <person name="Gilbert J.A."/>
            <person name="Pupko T."/>
            <person name="Shuman H.A."/>
            <person name="Segal G."/>
        </authorList>
    </citation>
    <scope>NUCLEOTIDE SEQUENCE [LARGE SCALE GENOMIC DNA]</scope>
    <source>
        <strain evidence="1 2">Mt.St.Helens-9</strain>
    </source>
</reference>
<gene>
    <name evidence="1" type="ORF">Lspi_1875</name>
</gene>
<proteinExistence type="predicted"/>
<dbReference type="Proteomes" id="UP000054877">
    <property type="component" value="Unassembled WGS sequence"/>
</dbReference>
<dbReference type="SUPFAM" id="SSF88713">
    <property type="entry name" value="Glycoside hydrolase/deacetylase"/>
    <property type="match status" value="1"/>
</dbReference>
<dbReference type="Gene3D" id="3.20.20.370">
    <property type="entry name" value="Glycoside hydrolase/deacetylase"/>
    <property type="match status" value="1"/>
</dbReference>
<dbReference type="InterPro" id="IPR011330">
    <property type="entry name" value="Glyco_hydro/deAcase_b/a-brl"/>
</dbReference>
<dbReference type="EMBL" id="LNYX01000030">
    <property type="protein sequence ID" value="KTD62025.1"/>
    <property type="molecule type" value="Genomic_DNA"/>
</dbReference>
<comment type="caution">
    <text evidence="1">The sequence shown here is derived from an EMBL/GenBank/DDBJ whole genome shotgun (WGS) entry which is preliminary data.</text>
</comment>
<dbReference type="PATRIC" id="fig|452.5.peg.2058"/>
<keyword evidence="2" id="KW-1185">Reference proteome</keyword>
<sequence length="315" mass="36009">MYFMRNITFILLLLISSITQAKNIIVDYQRIFLPVYTADGQLLMALRVFKMNDVPSFLVVNPDNLETKVIPIQKLYPRQAKQQKKPGYFTHWNIASTRYYQLLNKNTASPYPLKNQGVTHAEHAEKGNVLTIDLCPSSKPFETEFFNGLIKLSDKAKEPIPITIAISGMWLIEHPNEFQWLLTQEKNGKLLITWANHSFSHAYYSDLPYSQNFLLSEGTNLDMEVLLTEKYLLEEGEFPSVFFRFPGLVSDNSLIKKIKQYGLIPLGADAWLAKHQEITPGGIILVHGNSNEHEGIVELTPQLQRLELVDIKNSV</sequence>
<protein>
    <recommendedName>
        <fullName evidence="3">Polysaccharide deacetylase</fullName>
    </recommendedName>
</protein>
<evidence type="ECO:0000313" key="2">
    <source>
        <dbReference type="Proteomes" id="UP000054877"/>
    </source>
</evidence>
<accession>A0A0W0YYR2</accession>
<dbReference type="AlphaFoldDB" id="A0A0W0YYR2"/>
<name>A0A0W0YYR2_LEGSP</name>